<evidence type="ECO:0000313" key="8">
    <source>
        <dbReference type="Proteomes" id="UP000319212"/>
    </source>
</evidence>
<dbReference type="GO" id="GO:0009092">
    <property type="term" value="P:homoserine metabolic process"/>
    <property type="evidence" value="ECO:0007669"/>
    <property type="project" value="TreeGrafter"/>
</dbReference>
<evidence type="ECO:0000256" key="4">
    <source>
        <dbReference type="PIRSR" id="PIRSR000443-1"/>
    </source>
</evidence>
<name>A0A502DZJ3_9BURK</name>
<accession>A0A502DZJ3</accession>
<dbReference type="InterPro" id="IPR000073">
    <property type="entry name" value="AB_hydrolase_1"/>
</dbReference>
<dbReference type="NCBIfam" id="NF005071">
    <property type="entry name" value="PRK06489.1"/>
    <property type="match status" value="1"/>
</dbReference>
<dbReference type="GO" id="GO:0004414">
    <property type="term" value="F:homoserine O-acetyltransferase activity"/>
    <property type="evidence" value="ECO:0007669"/>
    <property type="project" value="TreeGrafter"/>
</dbReference>
<protein>
    <submittedName>
        <fullName evidence="7">Alpha/beta fold hydrolase</fullName>
    </submittedName>
</protein>
<dbReference type="GO" id="GO:0016787">
    <property type="term" value="F:hydrolase activity"/>
    <property type="evidence" value="ECO:0007669"/>
    <property type="project" value="UniProtKB-KW"/>
</dbReference>
<keyword evidence="3" id="KW-0012">Acyltransferase</keyword>
<keyword evidence="5" id="KW-0732">Signal</keyword>
<reference evidence="7 8" key="1">
    <citation type="journal article" date="2019" name="Environ. Microbiol.">
        <title>Species interactions and distinct microbial communities in high Arctic permafrost affected cryosols are associated with the CH4 and CO2 gas fluxes.</title>
        <authorList>
            <person name="Altshuler I."/>
            <person name="Hamel J."/>
            <person name="Turney S."/>
            <person name="Magnuson E."/>
            <person name="Levesque R."/>
            <person name="Greer C."/>
            <person name="Whyte L.G."/>
        </authorList>
    </citation>
    <scope>NUCLEOTIDE SEQUENCE [LARGE SCALE GENOMIC DNA]</scope>
    <source>
        <strain evidence="7 8">S06.C</strain>
    </source>
</reference>
<gene>
    <name evidence="7" type="ORF">EAH82_00815</name>
</gene>
<dbReference type="RefSeq" id="WP_140837958.1">
    <property type="nucleotide sequence ID" value="NZ_RCZI01000001.1"/>
</dbReference>
<dbReference type="PANTHER" id="PTHR32268:SF11">
    <property type="entry name" value="HOMOSERINE O-ACETYLTRANSFERASE"/>
    <property type="match status" value="1"/>
</dbReference>
<feature type="active site" evidence="4">
    <location>
        <position position="337"/>
    </location>
</feature>
<dbReference type="SUPFAM" id="SSF53474">
    <property type="entry name" value="alpha/beta-Hydrolases"/>
    <property type="match status" value="1"/>
</dbReference>
<evidence type="ECO:0000256" key="5">
    <source>
        <dbReference type="SAM" id="SignalP"/>
    </source>
</evidence>
<dbReference type="Gene3D" id="3.40.50.1820">
    <property type="entry name" value="alpha/beta hydrolase"/>
    <property type="match status" value="1"/>
</dbReference>
<dbReference type="PANTHER" id="PTHR32268">
    <property type="entry name" value="HOMOSERINE O-ACETYLTRANSFERASE"/>
    <property type="match status" value="1"/>
</dbReference>
<feature type="domain" description="AB hydrolase-1" evidence="6">
    <location>
        <begin position="71"/>
        <end position="217"/>
    </location>
</feature>
<organism evidence="7 8">
    <name type="scientific">Variovorax guangxiensis</name>
    <dbReference type="NCBI Taxonomy" id="1775474"/>
    <lineage>
        <taxon>Bacteria</taxon>
        <taxon>Pseudomonadati</taxon>
        <taxon>Pseudomonadota</taxon>
        <taxon>Betaproteobacteria</taxon>
        <taxon>Burkholderiales</taxon>
        <taxon>Comamonadaceae</taxon>
        <taxon>Variovorax</taxon>
    </lineage>
</organism>
<dbReference type="Proteomes" id="UP000319212">
    <property type="component" value="Unassembled WGS sequence"/>
</dbReference>
<dbReference type="InterPro" id="IPR008220">
    <property type="entry name" value="HAT_MetX-like"/>
</dbReference>
<dbReference type="OrthoDB" id="9800754at2"/>
<dbReference type="AlphaFoldDB" id="A0A502DZJ3"/>
<comment type="caution">
    <text evidence="7">The sequence shown here is derived from an EMBL/GenBank/DDBJ whole genome shotgun (WGS) entry which is preliminary data.</text>
</comment>
<evidence type="ECO:0000256" key="1">
    <source>
        <dbReference type="ARBA" id="ARBA00022679"/>
    </source>
</evidence>
<evidence type="ECO:0000256" key="2">
    <source>
        <dbReference type="ARBA" id="ARBA00023167"/>
    </source>
</evidence>
<evidence type="ECO:0000259" key="6">
    <source>
        <dbReference type="Pfam" id="PF00561"/>
    </source>
</evidence>
<evidence type="ECO:0000313" key="7">
    <source>
        <dbReference type="EMBL" id="TPG30079.1"/>
    </source>
</evidence>
<sequence length="363" mass="39594">MTIRHTLRAAAAHCAMAAALALGALTTAQAADYPAPKEGDWVARDFRFQSGDVLPELRLHYATIGAPTGEPVLILHGTSQSGASMLTPGFAGELFGPGQPLDASKYYIILADAIGHGKSSKPSDGLRARFPRYGYDDMVAAQYRLLTEGLGVRHLRLVLGNSMGGMETWVWGVRYPAFMDVMVPMASQPNEMSGRNWMMRRLIIDSVRNDPAWNQGNYTSQPPALKTANAFFGVATNGGSQFYQQQAPTRAAADKLLDERLTAPFVADANDFLYQWDASRDYNPAPGLERIRATVLAINSADDERNPPELGIMERELPRVKNARMFLIPTSAATRGHGTTGMATFWKAQLPELLRTAPVNAPD</sequence>
<feature type="active site" description="Nucleophile" evidence="4">
    <location>
        <position position="162"/>
    </location>
</feature>
<feature type="active site" evidence="4">
    <location>
        <position position="303"/>
    </location>
</feature>
<keyword evidence="7" id="KW-0378">Hydrolase</keyword>
<keyword evidence="2" id="KW-0486">Methionine biosynthesis</keyword>
<evidence type="ECO:0000256" key="3">
    <source>
        <dbReference type="ARBA" id="ARBA00023315"/>
    </source>
</evidence>
<keyword evidence="2" id="KW-0028">Amino-acid biosynthesis</keyword>
<dbReference type="Pfam" id="PF00561">
    <property type="entry name" value="Abhydrolase_1"/>
    <property type="match status" value="1"/>
</dbReference>
<dbReference type="EMBL" id="RCZI01000001">
    <property type="protein sequence ID" value="TPG30079.1"/>
    <property type="molecule type" value="Genomic_DNA"/>
</dbReference>
<dbReference type="PIRSF" id="PIRSF000443">
    <property type="entry name" value="Homoser_Ac_trans"/>
    <property type="match status" value="1"/>
</dbReference>
<feature type="chain" id="PRO_5021459861" evidence="5">
    <location>
        <begin position="31"/>
        <end position="363"/>
    </location>
</feature>
<proteinExistence type="predicted"/>
<dbReference type="GO" id="GO:0009086">
    <property type="term" value="P:methionine biosynthetic process"/>
    <property type="evidence" value="ECO:0007669"/>
    <property type="project" value="UniProtKB-KW"/>
</dbReference>
<feature type="signal peptide" evidence="5">
    <location>
        <begin position="1"/>
        <end position="30"/>
    </location>
</feature>
<dbReference type="InterPro" id="IPR029058">
    <property type="entry name" value="AB_hydrolase_fold"/>
</dbReference>
<keyword evidence="1" id="KW-0808">Transferase</keyword>